<evidence type="ECO:0000256" key="1">
    <source>
        <dbReference type="ARBA" id="ARBA00022536"/>
    </source>
</evidence>
<dbReference type="GO" id="GO:0005044">
    <property type="term" value="F:scavenger receptor activity"/>
    <property type="evidence" value="ECO:0007669"/>
    <property type="project" value="InterPro"/>
</dbReference>
<keyword evidence="3" id="KW-1133">Transmembrane helix</keyword>
<accession>A0A0B7BK77</accession>
<protein>
    <recommendedName>
        <fullName evidence="5">EGF-like domain-containing protein</fullName>
    </recommendedName>
</protein>
<feature type="compositionally biased region" description="Basic and acidic residues" evidence="2">
    <location>
        <begin position="200"/>
        <end position="223"/>
    </location>
</feature>
<dbReference type="Gene3D" id="3.90.190.10">
    <property type="entry name" value="Protein tyrosine phosphatase superfamily"/>
    <property type="match status" value="1"/>
</dbReference>
<organism evidence="4">
    <name type="scientific">Arion vulgaris</name>
    <dbReference type="NCBI Taxonomy" id="1028688"/>
    <lineage>
        <taxon>Eukaryota</taxon>
        <taxon>Metazoa</taxon>
        <taxon>Spiralia</taxon>
        <taxon>Lophotrochozoa</taxon>
        <taxon>Mollusca</taxon>
        <taxon>Gastropoda</taxon>
        <taxon>Heterobranchia</taxon>
        <taxon>Euthyneura</taxon>
        <taxon>Panpulmonata</taxon>
        <taxon>Eupulmonata</taxon>
        <taxon>Stylommatophora</taxon>
        <taxon>Helicina</taxon>
        <taxon>Arionoidea</taxon>
        <taxon>Arionidae</taxon>
        <taxon>Arion</taxon>
    </lineage>
</organism>
<reference evidence="4" key="1">
    <citation type="submission" date="2014-12" db="EMBL/GenBank/DDBJ databases">
        <title>Insight into the proteome of Arion vulgaris.</title>
        <authorList>
            <person name="Aradska J."/>
            <person name="Bulat T."/>
            <person name="Smidak R."/>
            <person name="Sarate P."/>
            <person name="Gangsoo J."/>
            <person name="Sialana F."/>
            <person name="Bilban M."/>
            <person name="Lubec G."/>
        </authorList>
    </citation>
    <scope>NUCLEOTIDE SEQUENCE</scope>
    <source>
        <tissue evidence="4">Skin</tissue>
    </source>
</reference>
<keyword evidence="1" id="KW-0245">EGF-like domain</keyword>
<dbReference type="SUPFAM" id="SSF52799">
    <property type="entry name" value="(Phosphotyrosine protein) phosphatases II"/>
    <property type="match status" value="1"/>
</dbReference>
<dbReference type="Gene3D" id="2.170.300.10">
    <property type="entry name" value="Tie2 ligand-binding domain superfamily"/>
    <property type="match status" value="1"/>
</dbReference>
<dbReference type="EMBL" id="HACG01046884">
    <property type="protein sequence ID" value="CEK93749.1"/>
    <property type="molecule type" value="Transcribed_RNA"/>
</dbReference>
<proteinExistence type="predicted"/>
<gene>
    <name evidence="4" type="primary">ORF197045</name>
</gene>
<sequence>CANSSDPCFVSTGGCPSGCAAGYRGESCTQPCQSGKYGKDCISSCSEFCVAEVNGIPVCDNIRGTCLNGCKVGYMLPQCDKSCPAGTYGKDCKFNCSQFCIADINGTSVCDHVNGTCRKGCQDGYMFPTCNQKIVDTSDHPPILVIVGAVLGVLAAVVIISVIVVIVWRRKKAKPRQHNGNNINRSSFNLMNIGSMNSHSETELTTREKNHKNKESKSKEKGNIETSNDGAGAYYNVVSDVSRTIIQLMDLDMFLSTHNKSFYQEQFSKIPTNNDATTKVAERPENKMKNRCKNISAYDHSRV</sequence>
<dbReference type="PANTHER" id="PTHR24043">
    <property type="entry name" value="SCAVENGER RECEPTOR CLASS F"/>
    <property type="match status" value="1"/>
</dbReference>
<keyword evidence="3" id="KW-0812">Transmembrane</keyword>
<evidence type="ECO:0000313" key="4">
    <source>
        <dbReference type="EMBL" id="CEK93749.1"/>
    </source>
</evidence>
<feature type="non-terminal residue" evidence="4">
    <location>
        <position position="303"/>
    </location>
</feature>
<name>A0A0B7BK77_9EUPU</name>
<dbReference type="InterPro" id="IPR042635">
    <property type="entry name" value="MEGF10/SREC1/2-like"/>
</dbReference>
<feature type="region of interest" description="Disordered" evidence="2">
    <location>
        <begin position="199"/>
        <end position="226"/>
    </location>
</feature>
<dbReference type="InterPro" id="IPR029021">
    <property type="entry name" value="Prot-tyrosine_phosphatase-like"/>
</dbReference>
<dbReference type="AlphaFoldDB" id="A0A0B7BK77"/>
<evidence type="ECO:0000256" key="3">
    <source>
        <dbReference type="SAM" id="Phobius"/>
    </source>
</evidence>
<feature type="transmembrane region" description="Helical" evidence="3">
    <location>
        <begin position="143"/>
        <end position="168"/>
    </location>
</feature>
<evidence type="ECO:0000256" key="2">
    <source>
        <dbReference type="SAM" id="MobiDB-lite"/>
    </source>
</evidence>
<feature type="non-terminal residue" evidence="4">
    <location>
        <position position="1"/>
    </location>
</feature>
<evidence type="ECO:0008006" key="5">
    <source>
        <dbReference type="Google" id="ProtNLM"/>
    </source>
</evidence>
<dbReference type="PANTHER" id="PTHR24043:SF8">
    <property type="entry name" value="EGF-LIKE DOMAIN-CONTAINING PROTEIN"/>
    <property type="match status" value="1"/>
</dbReference>
<keyword evidence="3" id="KW-0472">Membrane</keyword>